<dbReference type="InterPro" id="IPR036942">
    <property type="entry name" value="Beta-barrel_TonB_sf"/>
</dbReference>
<dbReference type="Pfam" id="PF07715">
    <property type="entry name" value="Plug"/>
    <property type="match status" value="1"/>
</dbReference>
<dbReference type="PANTHER" id="PTHR30069">
    <property type="entry name" value="TONB-DEPENDENT OUTER MEMBRANE RECEPTOR"/>
    <property type="match status" value="1"/>
</dbReference>
<dbReference type="Pfam" id="PF00593">
    <property type="entry name" value="TonB_dep_Rec_b-barrel"/>
    <property type="match status" value="1"/>
</dbReference>
<gene>
    <name evidence="16" type="ORF">FLL46_23425</name>
</gene>
<accession>A0A545U518</accession>
<evidence type="ECO:0000256" key="2">
    <source>
        <dbReference type="ARBA" id="ARBA00008143"/>
    </source>
</evidence>
<keyword evidence="7 12" id="KW-0798">TonB box</keyword>
<evidence type="ECO:0000259" key="14">
    <source>
        <dbReference type="Pfam" id="PF00593"/>
    </source>
</evidence>
<dbReference type="Gene3D" id="2.170.130.10">
    <property type="entry name" value="TonB-dependent receptor, plug domain"/>
    <property type="match status" value="1"/>
</dbReference>
<dbReference type="RefSeq" id="WP_142934283.1">
    <property type="nucleotide sequence ID" value="NZ_ML660170.1"/>
</dbReference>
<dbReference type="InterPro" id="IPR039426">
    <property type="entry name" value="TonB-dep_rcpt-like"/>
</dbReference>
<evidence type="ECO:0000256" key="13">
    <source>
        <dbReference type="SAM" id="SignalP"/>
    </source>
</evidence>
<comment type="similarity">
    <text evidence="2">Belongs to the TonB-dependent receptor family. Hemoglobin/haptoglobin binding protein subfamily.</text>
</comment>
<dbReference type="InterPro" id="IPR012910">
    <property type="entry name" value="Plug_dom"/>
</dbReference>
<protein>
    <submittedName>
        <fullName evidence="16">TonB-dependent receptor</fullName>
    </submittedName>
</protein>
<dbReference type="InterPro" id="IPR000531">
    <property type="entry name" value="Beta-barrel_TonB"/>
</dbReference>
<evidence type="ECO:0000313" key="17">
    <source>
        <dbReference type="Proteomes" id="UP000315439"/>
    </source>
</evidence>
<feature type="signal peptide" evidence="13">
    <location>
        <begin position="1"/>
        <end position="25"/>
    </location>
</feature>
<dbReference type="InterPro" id="IPR037066">
    <property type="entry name" value="Plug_dom_sf"/>
</dbReference>
<dbReference type="PANTHER" id="PTHR30069:SF29">
    <property type="entry name" value="HEMOGLOBIN AND HEMOGLOBIN-HAPTOGLOBIN-BINDING PROTEIN 1-RELATED"/>
    <property type="match status" value="1"/>
</dbReference>
<organism evidence="16 17">
    <name type="scientific">Aliikangiella coralliicola</name>
    <dbReference type="NCBI Taxonomy" id="2592383"/>
    <lineage>
        <taxon>Bacteria</taxon>
        <taxon>Pseudomonadati</taxon>
        <taxon>Pseudomonadota</taxon>
        <taxon>Gammaproteobacteria</taxon>
        <taxon>Oceanospirillales</taxon>
        <taxon>Pleioneaceae</taxon>
        <taxon>Aliikangiella</taxon>
    </lineage>
</organism>
<evidence type="ECO:0000256" key="1">
    <source>
        <dbReference type="ARBA" id="ARBA00004571"/>
    </source>
</evidence>
<dbReference type="Gene3D" id="2.40.170.20">
    <property type="entry name" value="TonB-dependent receptor, beta-barrel domain"/>
    <property type="match status" value="1"/>
</dbReference>
<feature type="domain" description="TonB-dependent receptor plug" evidence="15">
    <location>
        <begin position="60"/>
        <end position="168"/>
    </location>
</feature>
<dbReference type="GO" id="GO:0009279">
    <property type="term" value="C:cell outer membrane"/>
    <property type="evidence" value="ECO:0007669"/>
    <property type="project" value="UniProtKB-SubCell"/>
</dbReference>
<keyword evidence="9 16" id="KW-0675">Receptor</keyword>
<evidence type="ECO:0000256" key="11">
    <source>
        <dbReference type="PROSITE-ProRule" id="PRU01360"/>
    </source>
</evidence>
<sequence length="709" mass="78849">MLFPRKLVSLSIAIALSLGSAAILADEYDELDELEDDLADFYGDEDFISLATGSKKLIHKAPSVATVITAEEIVNTGAMDLDDVLEMVPGLHVSKLPNVYLSIYTFRGIYSSFNPQVLMLINGIPVTNVFTGNRSQLWGGMPVHAIERVEVIRGPGSAIYGADAFSGVINVITKTSENIEKNTVGFRAGSYDTTDFWFSHGGKLGNVATSLIVEVHKTDGHDEIIQSDAQTILDAVFGTNASLAPGSVNNKRDNLDLRLDLAFEKWKLRGGLQSRELGAGVGIAEALDPTSVQSSNRWNIDLTYKNDELAKDWNIEALLSHLNTTQEIDNNLIIFPPGADIGFGAPFPDGVIGNPEVFEKHSRLNFTTSYKGLDSHELRIGIGHNYSDLYKVKESKNFAFGPNGEFLVPGSPVVDVSDTPFVFLTEGDRKNNYFFVQDIWAFANDWELTAGIRYDDYSDFGSTTNPRLALVWSSSLNLTTKFLYGKAFRAPSFAETRNINNPVALGNPNLSPERIETFELVMDYHPQTGFSSGVSFFYHEWNEIIQFVPDTGATSNTAQNIGEQTGYGVEIEFEWEATEHFKLKGNYSIQRSTDELTKQDIAFVPQQQLFLQADWQLEKSWHMNTKFNWVMDRERAQIDTRSAIDDYQIVDVTIRWQAPESNLSLALIARNLFDEDAREPTANSGPIANIPFDLPLAGSNFFAEISYVF</sequence>
<keyword evidence="3 11" id="KW-0813">Transport</keyword>
<evidence type="ECO:0000256" key="10">
    <source>
        <dbReference type="ARBA" id="ARBA00023237"/>
    </source>
</evidence>
<keyword evidence="6 13" id="KW-0732">Signal</keyword>
<dbReference type="AlphaFoldDB" id="A0A545U518"/>
<evidence type="ECO:0000256" key="3">
    <source>
        <dbReference type="ARBA" id="ARBA00022448"/>
    </source>
</evidence>
<evidence type="ECO:0000313" key="16">
    <source>
        <dbReference type="EMBL" id="TQV84565.1"/>
    </source>
</evidence>
<comment type="subcellular location">
    <subcellularLocation>
        <location evidence="1 11">Cell outer membrane</location>
        <topology evidence="1 11">Multi-pass membrane protein</topology>
    </subcellularLocation>
</comment>
<evidence type="ECO:0000259" key="15">
    <source>
        <dbReference type="Pfam" id="PF07715"/>
    </source>
</evidence>
<keyword evidence="5 11" id="KW-0812">Transmembrane</keyword>
<evidence type="ECO:0000256" key="7">
    <source>
        <dbReference type="ARBA" id="ARBA00023077"/>
    </source>
</evidence>
<comment type="caution">
    <text evidence="16">The sequence shown here is derived from an EMBL/GenBank/DDBJ whole genome shotgun (WGS) entry which is preliminary data.</text>
</comment>
<evidence type="ECO:0000256" key="4">
    <source>
        <dbReference type="ARBA" id="ARBA00022452"/>
    </source>
</evidence>
<dbReference type="GO" id="GO:0015344">
    <property type="term" value="F:siderophore uptake transmembrane transporter activity"/>
    <property type="evidence" value="ECO:0007669"/>
    <property type="project" value="TreeGrafter"/>
</dbReference>
<dbReference type="OrthoDB" id="9764669at2"/>
<dbReference type="CDD" id="cd01347">
    <property type="entry name" value="ligand_gated_channel"/>
    <property type="match status" value="1"/>
</dbReference>
<keyword evidence="10 11" id="KW-0998">Cell outer membrane</keyword>
<dbReference type="EMBL" id="VIKS01000014">
    <property type="protein sequence ID" value="TQV84565.1"/>
    <property type="molecule type" value="Genomic_DNA"/>
</dbReference>
<feature type="domain" description="TonB-dependent receptor-like beta-barrel" evidence="14">
    <location>
        <begin position="254"/>
        <end position="672"/>
    </location>
</feature>
<evidence type="ECO:0000256" key="8">
    <source>
        <dbReference type="ARBA" id="ARBA00023136"/>
    </source>
</evidence>
<dbReference type="SUPFAM" id="SSF56935">
    <property type="entry name" value="Porins"/>
    <property type="match status" value="1"/>
</dbReference>
<reference evidence="16 17" key="1">
    <citation type="submission" date="2019-07" db="EMBL/GenBank/DDBJ databases">
        <title>Draft genome for Aliikangiella sp. M105.</title>
        <authorList>
            <person name="Wang G."/>
        </authorList>
    </citation>
    <scope>NUCLEOTIDE SEQUENCE [LARGE SCALE GENOMIC DNA]</scope>
    <source>
        <strain evidence="16 17">M105</strain>
    </source>
</reference>
<evidence type="ECO:0000256" key="5">
    <source>
        <dbReference type="ARBA" id="ARBA00022692"/>
    </source>
</evidence>
<feature type="chain" id="PRO_5022134167" evidence="13">
    <location>
        <begin position="26"/>
        <end position="709"/>
    </location>
</feature>
<dbReference type="Proteomes" id="UP000315439">
    <property type="component" value="Unassembled WGS sequence"/>
</dbReference>
<evidence type="ECO:0000256" key="6">
    <source>
        <dbReference type="ARBA" id="ARBA00022729"/>
    </source>
</evidence>
<name>A0A545U518_9GAMM</name>
<keyword evidence="17" id="KW-1185">Reference proteome</keyword>
<keyword evidence="8 11" id="KW-0472">Membrane</keyword>
<evidence type="ECO:0000256" key="12">
    <source>
        <dbReference type="RuleBase" id="RU003357"/>
    </source>
</evidence>
<dbReference type="PROSITE" id="PS52016">
    <property type="entry name" value="TONB_DEPENDENT_REC_3"/>
    <property type="match status" value="1"/>
</dbReference>
<dbReference type="GO" id="GO:0044718">
    <property type="term" value="P:siderophore transmembrane transport"/>
    <property type="evidence" value="ECO:0007669"/>
    <property type="project" value="TreeGrafter"/>
</dbReference>
<proteinExistence type="inferred from homology"/>
<evidence type="ECO:0000256" key="9">
    <source>
        <dbReference type="ARBA" id="ARBA00023170"/>
    </source>
</evidence>
<keyword evidence="4 11" id="KW-1134">Transmembrane beta strand</keyword>